<proteinExistence type="predicted"/>
<evidence type="ECO:0000313" key="3">
    <source>
        <dbReference type="Proteomes" id="UP000887540"/>
    </source>
</evidence>
<feature type="transmembrane region" description="Helical" evidence="2">
    <location>
        <begin position="20"/>
        <end position="39"/>
    </location>
</feature>
<keyword evidence="2" id="KW-0472">Membrane</keyword>
<evidence type="ECO:0000256" key="2">
    <source>
        <dbReference type="SAM" id="Phobius"/>
    </source>
</evidence>
<accession>A0A914EKU6</accession>
<feature type="region of interest" description="Disordered" evidence="1">
    <location>
        <begin position="70"/>
        <end position="110"/>
    </location>
</feature>
<dbReference type="Proteomes" id="UP000887540">
    <property type="component" value="Unplaced"/>
</dbReference>
<feature type="compositionally biased region" description="Basic and acidic residues" evidence="1">
    <location>
        <begin position="70"/>
        <end position="83"/>
    </location>
</feature>
<evidence type="ECO:0000313" key="4">
    <source>
        <dbReference type="WBParaSite" id="ACRNAN_scaffold9111.g24117.t1"/>
    </source>
</evidence>
<organism evidence="3 4">
    <name type="scientific">Acrobeloides nanus</name>
    <dbReference type="NCBI Taxonomy" id="290746"/>
    <lineage>
        <taxon>Eukaryota</taxon>
        <taxon>Metazoa</taxon>
        <taxon>Ecdysozoa</taxon>
        <taxon>Nematoda</taxon>
        <taxon>Chromadorea</taxon>
        <taxon>Rhabditida</taxon>
        <taxon>Tylenchina</taxon>
        <taxon>Cephalobomorpha</taxon>
        <taxon>Cephaloboidea</taxon>
        <taxon>Cephalobidae</taxon>
        <taxon>Acrobeloides</taxon>
    </lineage>
</organism>
<name>A0A914EKU6_9BILA</name>
<keyword evidence="2" id="KW-1133">Transmembrane helix</keyword>
<sequence length="110" mass="12073">MLYVTGMSQNGTTYSSFPQMVLLFVLPIIAVTYFLAIFWSAAFEFGFGKVEDALIGALIGRSVRSSAVNEEAKEQTAVKKDNDNWDAESPVNGQARPAYANDIVNNNKDD</sequence>
<protein>
    <submittedName>
        <fullName evidence="4">Uncharacterized protein</fullName>
    </submittedName>
</protein>
<evidence type="ECO:0000256" key="1">
    <source>
        <dbReference type="SAM" id="MobiDB-lite"/>
    </source>
</evidence>
<keyword evidence="2" id="KW-0812">Transmembrane</keyword>
<dbReference type="AlphaFoldDB" id="A0A914EKU6"/>
<keyword evidence="3" id="KW-1185">Reference proteome</keyword>
<reference evidence="4" key="1">
    <citation type="submission" date="2022-11" db="UniProtKB">
        <authorList>
            <consortium name="WormBaseParasite"/>
        </authorList>
    </citation>
    <scope>IDENTIFICATION</scope>
</reference>
<dbReference type="WBParaSite" id="ACRNAN_scaffold9111.g24117.t1">
    <property type="protein sequence ID" value="ACRNAN_scaffold9111.g24117.t1"/>
    <property type="gene ID" value="ACRNAN_scaffold9111.g24117"/>
</dbReference>